<dbReference type="Pfam" id="PF00132">
    <property type="entry name" value="Hexapep"/>
    <property type="match status" value="1"/>
</dbReference>
<dbReference type="InterPro" id="IPR011004">
    <property type="entry name" value="Trimer_LpxA-like_sf"/>
</dbReference>
<gene>
    <name evidence="5" type="ORF">N781_02475</name>
</gene>
<dbReference type="InterPro" id="IPR001451">
    <property type="entry name" value="Hexapep"/>
</dbReference>
<comment type="caution">
    <text evidence="5">The sequence shown here is derived from an EMBL/GenBank/DDBJ whole genome shotgun (WGS) entry which is preliminary data.</text>
</comment>
<evidence type="ECO:0000256" key="3">
    <source>
        <dbReference type="ARBA" id="ARBA00022737"/>
    </source>
</evidence>
<dbReference type="RefSeq" id="WP_154655170.1">
    <property type="nucleotide sequence ID" value="NZ_AULI01000002.1"/>
</dbReference>
<dbReference type="AlphaFoldDB" id="A0A0A5GIT5"/>
<dbReference type="Gene3D" id="2.160.10.10">
    <property type="entry name" value="Hexapeptide repeat proteins"/>
    <property type="match status" value="1"/>
</dbReference>
<protein>
    <submittedName>
        <fullName evidence="5">Maltose O-acetyltransferase</fullName>
    </submittedName>
</protein>
<dbReference type="InterPro" id="IPR051159">
    <property type="entry name" value="Hexapeptide_acetyltransf"/>
</dbReference>
<evidence type="ECO:0000313" key="5">
    <source>
        <dbReference type="EMBL" id="KGX91924.1"/>
    </source>
</evidence>
<evidence type="ECO:0000313" key="6">
    <source>
        <dbReference type="Proteomes" id="UP000030528"/>
    </source>
</evidence>
<dbReference type="GO" id="GO:0016407">
    <property type="term" value="F:acetyltransferase activity"/>
    <property type="evidence" value="ECO:0007669"/>
    <property type="project" value="InterPro"/>
</dbReference>
<accession>A0A0A5GIT5</accession>
<dbReference type="CDD" id="cd03357">
    <property type="entry name" value="LbH_MAT_GAT"/>
    <property type="match status" value="1"/>
</dbReference>
<organism evidence="5 6">
    <name type="scientific">Pontibacillus halophilus JSM 076056 = DSM 19796</name>
    <dbReference type="NCBI Taxonomy" id="1385510"/>
    <lineage>
        <taxon>Bacteria</taxon>
        <taxon>Bacillati</taxon>
        <taxon>Bacillota</taxon>
        <taxon>Bacilli</taxon>
        <taxon>Bacillales</taxon>
        <taxon>Bacillaceae</taxon>
        <taxon>Pontibacillus</taxon>
    </lineage>
</organism>
<dbReference type="GO" id="GO:0005829">
    <property type="term" value="C:cytosol"/>
    <property type="evidence" value="ECO:0007669"/>
    <property type="project" value="TreeGrafter"/>
</dbReference>
<sequence length="191" mass="21049">MMREKEKMLRGELYFAADRELAEERDEARRLTRIINETTEREIEDRTRAIKELFGTTGEDIFIEPNFRCDYGSNIHVGERFFANFGCVFLDVCTIVIGDDCMLGPGVHLYTATHPLNAVERASGYEFGKPITIGHNVWIGGHSVINPGVTIGDGAVIASGAVVTKDVPANVVVGGNPAKKIKDIPSSEEHQ</sequence>
<keyword evidence="2 5" id="KW-0808">Transferase</keyword>
<feature type="domain" description="Maltose/galactoside acetyltransferase" evidence="4">
    <location>
        <begin position="5"/>
        <end position="59"/>
    </location>
</feature>
<keyword evidence="3" id="KW-0677">Repeat</keyword>
<dbReference type="InterPro" id="IPR018357">
    <property type="entry name" value="Hexapep_transf_CS"/>
</dbReference>
<proteinExistence type="inferred from homology"/>
<dbReference type="PROSITE" id="PS00101">
    <property type="entry name" value="HEXAPEP_TRANSFERASES"/>
    <property type="match status" value="1"/>
</dbReference>
<evidence type="ECO:0000259" key="4">
    <source>
        <dbReference type="SMART" id="SM01266"/>
    </source>
</evidence>
<comment type="similarity">
    <text evidence="1">Belongs to the transferase hexapeptide repeat family.</text>
</comment>
<dbReference type="Pfam" id="PF12464">
    <property type="entry name" value="Mac"/>
    <property type="match status" value="1"/>
</dbReference>
<dbReference type="GO" id="GO:0008374">
    <property type="term" value="F:O-acyltransferase activity"/>
    <property type="evidence" value="ECO:0007669"/>
    <property type="project" value="TreeGrafter"/>
</dbReference>
<name>A0A0A5GIT5_9BACI</name>
<dbReference type="OrthoDB" id="9812571at2"/>
<evidence type="ECO:0000256" key="2">
    <source>
        <dbReference type="ARBA" id="ARBA00022679"/>
    </source>
</evidence>
<dbReference type="SUPFAM" id="SSF51161">
    <property type="entry name" value="Trimeric LpxA-like enzymes"/>
    <property type="match status" value="1"/>
</dbReference>
<dbReference type="InterPro" id="IPR024688">
    <property type="entry name" value="Mac_dom"/>
</dbReference>
<dbReference type="eggNOG" id="COG0110">
    <property type="taxonomic scope" value="Bacteria"/>
</dbReference>
<dbReference type="FunFam" id="2.160.10.10:FF:000008">
    <property type="entry name" value="Maltose O-acetyltransferase"/>
    <property type="match status" value="1"/>
</dbReference>
<keyword evidence="6" id="KW-1185">Reference proteome</keyword>
<dbReference type="Proteomes" id="UP000030528">
    <property type="component" value="Unassembled WGS sequence"/>
</dbReference>
<dbReference type="SMART" id="SM01266">
    <property type="entry name" value="Mac"/>
    <property type="match status" value="1"/>
</dbReference>
<dbReference type="STRING" id="1385510.GCA_000425205_00641"/>
<dbReference type="PANTHER" id="PTHR23416">
    <property type="entry name" value="SIALIC ACID SYNTHASE-RELATED"/>
    <property type="match status" value="1"/>
</dbReference>
<reference evidence="5 6" key="1">
    <citation type="submission" date="2013-08" db="EMBL/GenBank/DDBJ databases">
        <authorList>
            <person name="Huang J."/>
            <person name="Wang G."/>
        </authorList>
    </citation>
    <scope>NUCLEOTIDE SEQUENCE [LARGE SCALE GENOMIC DNA]</scope>
    <source>
        <strain evidence="5 6">JSM 076056</strain>
    </source>
</reference>
<dbReference type="PANTHER" id="PTHR23416:SF23">
    <property type="entry name" value="ACETYLTRANSFERASE C18B11.09C-RELATED"/>
    <property type="match status" value="1"/>
</dbReference>
<evidence type="ECO:0000256" key="1">
    <source>
        <dbReference type="ARBA" id="ARBA00007274"/>
    </source>
</evidence>
<dbReference type="EMBL" id="AVPE01000008">
    <property type="protein sequence ID" value="KGX91924.1"/>
    <property type="molecule type" value="Genomic_DNA"/>
</dbReference>